<dbReference type="Gene3D" id="1.25.40.390">
    <property type="match status" value="1"/>
</dbReference>
<evidence type="ECO:0000256" key="6">
    <source>
        <dbReference type="SAM" id="SignalP"/>
    </source>
</evidence>
<dbReference type="Pfam" id="PF07980">
    <property type="entry name" value="SusD_RagB"/>
    <property type="match status" value="1"/>
</dbReference>
<keyword evidence="3 6" id="KW-0732">Signal</keyword>
<evidence type="ECO:0000256" key="2">
    <source>
        <dbReference type="ARBA" id="ARBA00006275"/>
    </source>
</evidence>
<dbReference type="InterPro" id="IPR011990">
    <property type="entry name" value="TPR-like_helical_dom_sf"/>
</dbReference>
<dbReference type="CDD" id="cd08977">
    <property type="entry name" value="SusD"/>
    <property type="match status" value="1"/>
</dbReference>
<dbReference type="EMBL" id="BMWP01000001">
    <property type="protein sequence ID" value="GGW22179.1"/>
    <property type="molecule type" value="Genomic_DNA"/>
</dbReference>
<proteinExistence type="inferred from homology"/>
<keyword evidence="10" id="KW-1185">Reference proteome</keyword>
<feature type="domain" description="RagB/SusD" evidence="7">
    <location>
        <begin position="393"/>
        <end position="528"/>
    </location>
</feature>
<dbReference type="GO" id="GO:0009279">
    <property type="term" value="C:cell outer membrane"/>
    <property type="evidence" value="ECO:0007669"/>
    <property type="project" value="UniProtKB-SubCell"/>
</dbReference>
<feature type="signal peptide" evidence="6">
    <location>
        <begin position="1"/>
        <end position="22"/>
    </location>
</feature>
<feature type="domain" description="SusD-like N-terminal" evidence="8">
    <location>
        <begin position="23"/>
        <end position="232"/>
    </location>
</feature>
<keyword evidence="5" id="KW-0998">Cell outer membrane</keyword>
<sequence length="528" mass="58675">MYIMKIKYILLLLIVASLSACSDFLDEEPLSELASDQFFSEPDQAYSAVNSLYRTGAPNMTDGGVYSGMPVMLGAYMSGFFSNEYAGQELHVSNTQQLTLNGDNIGDYLQGRWRELYLGISRANNAIKHIPETPGLSDEERSQLIGEAKFFRAYAYYYLVRFFGPIPLTTEPYNSLDNLYLERSSVAEVYALIESDLKDALENGGLSTATMVNNGKRITAGAVAALLSEVYLTMSGAPLNADRYGDAAGLAQDIINGVYGTYSLVQHDELNPGELDFGNSAYNKIRKADASAEEHIYIKEFDAAIAPSTFPRYSYPTGFSQDVLYDIANGAYQPSSSFLDLYDPVNDLRAQEKQYFHTTLEGTNKTFPPSPYIWHDDEAMFDTALSGKDQAMLSYADVLLIAAEAITKSSGVNADAVNYLSQVRGRAYWNTDITTINQSLSGLDVNEFVEEVWVERHRELVFEFQNWFDIVRTRKFPVTSSPGVVSFVNAVGHVTSQGKVIEEKHMLLPLPEQEIQRNPSLGTDNNGY</sequence>
<dbReference type="PROSITE" id="PS51257">
    <property type="entry name" value="PROKAR_LIPOPROTEIN"/>
    <property type="match status" value="1"/>
</dbReference>
<protein>
    <submittedName>
        <fullName evidence="9">Membrane protein</fullName>
    </submittedName>
</protein>
<feature type="chain" id="PRO_5037035027" evidence="6">
    <location>
        <begin position="23"/>
        <end position="528"/>
    </location>
</feature>
<reference evidence="9" key="2">
    <citation type="submission" date="2020-09" db="EMBL/GenBank/DDBJ databases">
        <authorList>
            <person name="Sun Q."/>
            <person name="Kim S."/>
        </authorList>
    </citation>
    <scope>NUCLEOTIDE SEQUENCE</scope>
    <source>
        <strain evidence="9">KCTC 12113</strain>
    </source>
</reference>
<comment type="subcellular location">
    <subcellularLocation>
        <location evidence="1">Cell outer membrane</location>
    </subcellularLocation>
</comment>
<comment type="similarity">
    <text evidence="2">Belongs to the SusD family.</text>
</comment>
<evidence type="ECO:0000313" key="9">
    <source>
        <dbReference type="EMBL" id="GGW22179.1"/>
    </source>
</evidence>
<evidence type="ECO:0000256" key="1">
    <source>
        <dbReference type="ARBA" id="ARBA00004442"/>
    </source>
</evidence>
<accession>A0A918MHD4</accession>
<reference evidence="9" key="1">
    <citation type="journal article" date="2014" name="Int. J. Syst. Evol. Microbiol.">
        <title>Complete genome sequence of Corynebacterium casei LMG S-19264T (=DSM 44701T), isolated from a smear-ripened cheese.</title>
        <authorList>
            <consortium name="US DOE Joint Genome Institute (JGI-PGF)"/>
            <person name="Walter F."/>
            <person name="Albersmeier A."/>
            <person name="Kalinowski J."/>
            <person name="Ruckert C."/>
        </authorList>
    </citation>
    <scope>NUCLEOTIDE SEQUENCE</scope>
    <source>
        <strain evidence="9">KCTC 12113</strain>
    </source>
</reference>
<keyword evidence="4" id="KW-0472">Membrane</keyword>
<evidence type="ECO:0000256" key="5">
    <source>
        <dbReference type="ARBA" id="ARBA00023237"/>
    </source>
</evidence>
<evidence type="ECO:0000256" key="3">
    <source>
        <dbReference type="ARBA" id="ARBA00022729"/>
    </source>
</evidence>
<evidence type="ECO:0000256" key="4">
    <source>
        <dbReference type="ARBA" id="ARBA00023136"/>
    </source>
</evidence>
<evidence type="ECO:0000313" key="10">
    <source>
        <dbReference type="Proteomes" id="UP000634668"/>
    </source>
</evidence>
<dbReference type="InterPro" id="IPR012944">
    <property type="entry name" value="SusD_RagB_dom"/>
</dbReference>
<organism evidence="9 10">
    <name type="scientific">Arenibacter certesii</name>
    <dbReference type="NCBI Taxonomy" id="228955"/>
    <lineage>
        <taxon>Bacteria</taxon>
        <taxon>Pseudomonadati</taxon>
        <taxon>Bacteroidota</taxon>
        <taxon>Flavobacteriia</taxon>
        <taxon>Flavobacteriales</taxon>
        <taxon>Flavobacteriaceae</taxon>
        <taxon>Arenibacter</taxon>
    </lineage>
</organism>
<dbReference type="AlphaFoldDB" id="A0A918MHD4"/>
<gene>
    <name evidence="9" type="ORF">GCM10007383_01760</name>
</gene>
<dbReference type="SUPFAM" id="SSF48452">
    <property type="entry name" value="TPR-like"/>
    <property type="match status" value="1"/>
</dbReference>
<name>A0A918MHD4_9FLAO</name>
<comment type="caution">
    <text evidence="9">The sequence shown here is derived from an EMBL/GenBank/DDBJ whole genome shotgun (WGS) entry which is preliminary data.</text>
</comment>
<evidence type="ECO:0000259" key="7">
    <source>
        <dbReference type="Pfam" id="PF07980"/>
    </source>
</evidence>
<dbReference type="Pfam" id="PF14322">
    <property type="entry name" value="SusD-like_3"/>
    <property type="match status" value="1"/>
</dbReference>
<dbReference type="InterPro" id="IPR033985">
    <property type="entry name" value="SusD-like_N"/>
</dbReference>
<evidence type="ECO:0000259" key="8">
    <source>
        <dbReference type="Pfam" id="PF14322"/>
    </source>
</evidence>
<dbReference type="Proteomes" id="UP000634668">
    <property type="component" value="Unassembled WGS sequence"/>
</dbReference>